<dbReference type="EMBL" id="JWIC01000007">
    <property type="protein sequence ID" value="KID55969.1"/>
    <property type="molecule type" value="Genomic_DNA"/>
</dbReference>
<evidence type="ECO:0000313" key="2">
    <source>
        <dbReference type="Proteomes" id="UP000031327"/>
    </source>
</evidence>
<dbReference type="AlphaFoldDB" id="A0A0C1MGG3"/>
<gene>
    <name evidence="1" type="ORF">JF50_16720</name>
</gene>
<dbReference type="Proteomes" id="UP000031327">
    <property type="component" value="Unassembled WGS sequence"/>
</dbReference>
<protein>
    <submittedName>
        <fullName evidence="1">Uncharacterized protein</fullName>
    </submittedName>
</protein>
<name>A0A0C1MGG3_9GAMM</name>
<sequence length="105" mass="12144">MSDLLLYVQLRLEPGCMGPQGKDHIEAFCKKENASPWQNQFATVSVVPRYDKTLPEWEYRVKNKLLSAEQATKFISMHDTTKSDLEDDIESHMAEEIDAYMQGKF</sequence>
<accession>A0A0C1MGG3</accession>
<proteinExistence type="predicted"/>
<comment type="caution">
    <text evidence="1">The sequence shown here is derived from an EMBL/GenBank/DDBJ whole genome shotgun (WGS) entry which is preliminary data.</text>
</comment>
<dbReference type="RefSeq" id="WP_039610541.1">
    <property type="nucleotide sequence ID" value="NZ_JWIC01000007.1"/>
</dbReference>
<reference evidence="1 2" key="1">
    <citation type="submission" date="2014-12" db="EMBL/GenBank/DDBJ databases">
        <title>Draft Genome Sequence of Pseudoalteromonas luteoviolacea HI1.</title>
        <authorList>
            <person name="Asahina A.Y."/>
            <person name="Hadfield M.G."/>
        </authorList>
    </citation>
    <scope>NUCLEOTIDE SEQUENCE [LARGE SCALE GENOMIC DNA]</scope>
    <source>
        <strain evidence="1 2">HI1</strain>
    </source>
</reference>
<dbReference type="OrthoDB" id="5768421at2"/>
<evidence type="ECO:0000313" key="1">
    <source>
        <dbReference type="EMBL" id="KID55969.1"/>
    </source>
</evidence>
<organism evidence="1 2">
    <name type="scientific">Pseudoalteromonas luteoviolacea</name>
    <dbReference type="NCBI Taxonomy" id="43657"/>
    <lineage>
        <taxon>Bacteria</taxon>
        <taxon>Pseudomonadati</taxon>
        <taxon>Pseudomonadota</taxon>
        <taxon>Gammaproteobacteria</taxon>
        <taxon>Alteromonadales</taxon>
        <taxon>Pseudoalteromonadaceae</taxon>
        <taxon>Pseudoalteromonas</taxon>
    </lineage>
</organism>